<proteinExistence type="predicted"/>
<evidence type="ECO:0000313" key="2">
    <source>
        <dbReference type="Proteomes" id="UP000663288"/>
    </source>
</evidence>
<dbReference type="KEGG" id="vg:77945674"/>
<dbReference type="GeneID" id="77945674"/>
<organism evidence="1 2">
    <name type="scientific">Synechococcus phage S-H9-1</name>
    <dbReference type="NCBI Taxonomy" id="2783674"/>
    <lineage>
        <taxon>Viruses</taxon>
        <taxon>Duplodnaviria</taxon>
        <taxon>Heunggongvirae</taxon>
        <taxon>Uroviricota</taxon>
        <taxon>Caudoviricetes</taxon>
        <taxon>Pantevenvirales</taxon>
        <taxon>Kyanoviridae</taxon>
        <taxon>Scyllavirus</taxon>
        <taxon>Scyllavirus aitchnine</taxon>
    </lineage>
</organism>
<evidence type="ECO:0000313" key="1">
    <source>
        <dbReference type="EMBL" id="QPB08075.1"/>
    </source>
</evidence>
<keyword evidence="1" id="KW-0378">Hydrolase</keyword>
<dbReference type="Proteomes" id="UP000663288">
    <property type="component" value="Segment"/>
</dbReference>
<keyword evidence="2" id="KW-1185">Reference proteome</keyword>
<reference evidence="1" key="1">
    <citation type="submission" date="2020-10" db="EMBL/GenBank/DDBJ databases">
        <title>The Isolation and Genome Sequence of a Novel Cyanophage S-H9-1 from the Yellow Sea, China.</title>
        <authorList>
            <person name="Jiang T."/>
        </authorList>
    </citation>
    <scope>NUCLEOTIDE SEQUENCE</scope>
</reference>
<sequence>MKIIDNYVSEEESRHIREVLTSNVFPWNYCDKIVTTQDNDRQQFTHVFYFEGEPQSPYYHNLLLREFLTNLDACALIKVKANLQTKTESIIRNAIHTDHTFPNAYTGIYYVNDNDGYTFFEDGTCIDSVANRMVIFPSHLRHSGTTCTNSPYRSVINVNFFPVKNSEY</sequence>
<name>A0A873WJ81_9CAUD</name>
<dbReference type="RefSeq" id="YP_010669491.1">
    <property type="nucleotide sequence ID" value="NC_070961.1"/>
</dbReference>
<accession>A0A873WJ81</accession>
<protein>
    <submittedName>
        <fullName evidence="1">DNA endonuclease V</fullName>
    </submittedName>
</protein>
<keyword evidence="1" id="KW-0255">Endonuclease</keyword>
<keyword evidence="1" id="KW-0540">Nuclease</keyword>
<dbReference type="GO" id="GO:0004519">
    <property type="term" value="F:endonuclease activity"/>
    <property type="evidence" value="ECO:0007669"/>
    <property type="project" value="UniProtKB-KW"/>
</dbReference>
<dbReference type="EMBL" id="MW117966">
    <property type="protein sequence ID" value="QPB08075.1"/>
    <property type="molecule type" value="Genomic_DNA"/>
</dbReference>